<protein>
    <recommendedName>
        <fullName evidence="1">AbiTii domain-containing protein</fullName>
    </recommendedName>
</protein>
<evidence type="ECO:0000259" key="1">
    <source>
        <dbReference type="Pfam" id="PF18864"/>
    </source>
</evidence>
<name>K9UKY0_CHAP6</name>
<dbReference type="AlphaFoldDB" id="K9UKY0"/>
<dbReference type="Pfam" id="PF18864">
    <property type="entry name" value="AbiTii"/>
    <property type="match status" value="1"/>
</dbReference>
<proteinExistence type="predicted"/>
<dbReference type="OrthoDB" id="516320at2"/>
<evidence type="ECO:0000313" key="2">
    <source>
        <dbReference type="EMBL" id="AFY94834.1"/>
    </source>
</evidence>
<dbReference type="RefSeq" id="WP_015160949.1">
    <property type="nucleotide sequence ID" value="NC_019697.1"/>
</dbReference>
<dbReference type="EMBL" id="CP003600">
    <property type="protein sequence ID" value="AFY94834.1"/>
    <property type="molecule type" value="Genomic_DNA"/>
</dbReference>
<organism evidence="2 3">
    <name type="scientific">Chamaesiphon minutus (strain ATCC 27169 / PCC 6605)</name>
    <dbReference type="NCBI Taxonomy" id="1173020"/>
    <lineage>
        <taxon>Bacteria</taxon>
        <taxon>Bacillati</taxon>
        <taxon>Cyanobacteriota</taxon>
        <taxon>Cyanophyceae</taxon>
        <taxon>Gomontiellales</taxon>
        <taxon>Chamaesiphonaceae</taxon>
        <taxon>Chamaesiphon</taxon>
    </lineage>
</organism>
<reference evidence="2 3" key="1">
    <citation type="submission" date="2012-05" db="EMBL/GenBank/DDBJ databases">
        <title>Finished chromosome of genome of Chamaesiphon sp. PCC 6605.</title>
        <authorList>
            <consortium name="US DOE Joint Genome Institute"/>
            <person name="Gugger M."/>
            <person name="Coursin T."/>
            <person name="Rippka R."/>
            <person name="Tandeau De Marsac N."/>
            <person name="Huntemann M."/>
            <person name="Wei C.-L."/>
            <person name="Han J."/>
            <person name="Detter J.C."/>
            <person name="Han C."/>
            <person name="Tapia R."/>
            <person name="Chen A."/>
            <person name="Kyrpides N."/>
            <person name="Mavromatis K."/>
            <person name="Markowitz V."/>
            <person name="Szeto E."/>
            <person name="Ivanova N."/>
            <person name="Pagani I."/>
            <person name="Pati A."/>
            <person name="Goodwin L."/>
            <person name="Nordberg H.P."/>
            <person name="Cantor M.N."/>
            <person name="Hua S.X."/>
            <person name="Woyke T."/>
            <person name="Kerfeld C.A."/>
        </authorList>
    </citation>
    <scope>NUCLEOTIDE SEQUENCE [LARGE SCALE GENOMIC DNA]</scope>
    <source>
        <strain evidence="3">ATCC 27169 / PCC 6605</strain>
    </source>
</reference>
<feature type="domain" description="AbiTii" evidence="1">
    <location>
        <begin position="6"/>
        <end position="183"/>
    </location>
</feature>
<keyword evidence="3" id="KW-1185">Reference proteome</keyword>
<dbReference type="eggNOG" id="COG1357">
    <property type="taxonomic scope" value="Bacteria"/>
</dbReference>
<dbReference type="KEGG" id="cmp:Cha6605_3866"/>
<evidence type="ECO:0000313" key="3">
    <source>
        <dbReference type="Proteomes" id="UP000010366"/>
    </source>
</evidence>
<accession>K9UKY0</accession>
<dbReference type="HOGENOM" id="CLU_854424_0_0_3"/>
<dbReference type="Proteomes" id="UP000010366">
    <property type="component" value="Chromosome"/>
</dbReference>
<gene>
    <name evidence="2" type="ORF">Cha6605_3866</name>
</gene>
<dbReference type="InterPro" id="IPR041304">
    <property type="entry name" value="AbiTii"/>
</dbReference>
<sequence length="325" mass="36829">MGDTVKIIRQIQDDILAPQTRLESILLKAKVLAYYLGNDDFKKWVKNELDGYERNELPDYRVKNAIVIGTFSNGTYIHEGRTIAMANVEPDLRQSTSKLYIFNGATSLEEMSKQKQLCMPLEGEWIHLYNIFNAESLRKGNYQLIDAHRPITGAAISQIIGTIRSRLQDFILEISSNWDIDRDPIPVDRVDRIFQITINNHVGAVSMSTLDRKDGDTYNVQQAGAVGKYARSDNNIFIQSEQKQTLSDAALEIQKLLGYFEQINPSATQSEMISYVNDETTPSLKRRASAALKACGESIIDEFVLENKYLKVIKTTLRGWLKPEG</sequence>
<dbReference type="PATRIC" id="fig|1173020.3.peg.4425"/>